<comment type="caution">
    <text evidence="2">The sequence shown here is derived from an EMBL/GenBank/DDBJ whole genome shotgun (WGS) entry which is preliminary data.</text>
</comment>
<dbReference type="Pfam" id="PF12697">
    <property type="entry name" value="Abhydrolase_6"/>
    <property type="match status" value="1"/>
</dbReference>
<reference evidence="2 3" key="1">
    <citation type="submission" date="2022-06" db="EMBL/GenBank/DDBJ databases">
        <title>Halogeometricum sp. a new haloarchaeum isolate from saline soil.</title>
        <authorList>
            <person name="Strakova D."/>
            <person name="Galisteo C."/>
            <person name="Sanchez-Porro C."/>
            <person name="Ventosa A."/>
        </authorList>
    </citation>
    <scope>NUCLEOTIDE SEQUENCE [LARGE SCALE GENOMIC DNA]</scope>
    <source>
        <strain evidence="2 3">S1BR25-6</strain>
    </source>
</reference>
<keyword evidence="3" id="KW-1185">Reference proteome</keyword>
<name>A0ABU2GLD1_9EURY</name>
<dbReference type="PANTHER" id="PTHR43798">
    <property type="entry name" value="MONOACYLGLYCEROL LIPASE"/>
    <property type="match status" value="1"/>
</dbReference>
<sequence length="264" mass="29129">METVTSADGTLIAFERTGSGPPVVLVHGMGFDHTFWDLSSVRSALAAHYTVYAIDRRGRGGSGDTDEYDLECELEDVAAVVESIDEPVTLLGHSFGAVVALNAADRIDTLQGLVLYEPGISFEEGFPVMEQLLGTIRPLITDGEKEQALLTLLNTVRMPEPSVKELRSGANWQELVDAADTLPREFEQLIEYEFEHDRFRDVTIPTLLLVGEESSPGANDTTKTLDETLPDSRIVRIDGADHFGLISKPDRCVEEILAFRHNRK</sequence>
<proteinExistence type="predicted"/>
<feature type="domain" description="AB hydrolase-1" evidence="1">
    <location>
        <begin position="23"/>
        <end position="254"/>
    </location>
</feature>
<dbReference type="GO" id="GO:0016787">
    <property type="term" value="F:hydrolase activity"/>
    <property type="evidence" value="ECO:0007669"/>
    <property type="project" value="UniProtKB-KW"/>
</dbReference>
<gene>
    <name evidence="2" type="ORF">NDI76_20360</name>
</gene>
<dbReference type="EMBL" id="JAMQOP010000005">
    <property type="protein sequence ID" value="MDS0301093.1"/>
    <property type="molecule type" value="Genomic_DNA"/>
</dbReference>
<dbReference type="InterPro" id="IPR000073">
    <property type="entry name" value="AB_hydrolase_1"/>
</dbReference>
<dbReference type="RefSeq" id="WP_310926013.1">
    <property type="nucleotide sequence ID" value="NZ_JAMQOP010000005.1"/>
</dbReference>
<evidence type="ECO:0000259" key="1">
    <source>
        <dbReference type="Pfam" id="PF12697"/>
    </source>
</evidence>
<dbReference type="Gene3D" id="3.40.50.1820">
    <property type="entry name" value="alpha/beta hydrolase"/>
    <property type="match status" value="1"/>
</dbReference>
<dbReference type="Proteomes" id="UP001257060">
    <property type="component" value="Unassembled WGS sequence"/>
</dbReference>
<protein>
    <submittedName>
        <fullName evidence="2">Alpha/beta hydrolase</fullName>
    </submittedName>
</protein>
<dbReference type="InterPro" id="IPR050266">
    <property type="entry name" value="AB_hydrolase_sf"/>
</dbReference>
<dbReference type="SUPFAM" id="SSF53474">
    <property type="entry name" value="alpha/beta-Hydrolases"/>
    <property type="match status" value="1"/>
</dbReference>
<evidence type="ECO:0000313" key="2">
    <source>
        <dbReference type="EMBL" id="MDS0301093.1"/>
    </source>
</evidence>
<dbReference type="InterPro" id="IPR029058">
    <property type="entry name" value="AB_hydrolase_fold"/>
</dbReference>
<accession>A0ABU2GLD1</accession>
<organism evidence="2 3">
    <name type="scientific">Halogeometricum salsisoli</name>
    <dbReference type="NCBI Taxonomy" id="2950536"/>
    <lineage>
        <taxon>Archaea</taxon>
        <taxon>Methanobacteriati</taxon>
        <taxon>Methanobacteriota</taxon>
        <taxon>Stenosarchaea group</taxon>
        <taxon>Halobacteria</taxon>
        <taxon>Halobacteriales</taxon>
        <taxon>Haloferacaceae</taxon>
        <taxon>Halogeometricum</taxon>
    </lineage>
</organism>
<evidence type="ECO:0000313" key="3">
    <source>
        <dbReference type="Proteomes" id="UP001257060"/>
    </source>
</evidence>
<keyword evidence="2" id="KW-0378">Hydrolase</keyword>